<dbReference type="AlphaFoldDB" id="A0A832CC64"/>
<comment type="function">
    <text evidence="2">Hydrolyzes RNA 2',3'-cyclic phosphodiester to an RNA 2'-phosphomonoester.</text>
</comment>
<sequence>MSIRCFVAIEVEDQRTLTEVLKIKHRLEDLDLDIKSVEDTDIHLTIRFLGHISLSSIEVIESVLQNIGQTMNRFEIEIRGFGAFPSINKPRVIWVGLSKGSEHLHNIRRILDNEIRRRNLRDVFEDQHEFSPHITLARVRSFKNIHLLYDLFKQYSDYIFGQSIVTKIKLKQSILTPQGPIYRDLFITDLR</sequence>
<protein>
    <recommendedName>
        <fullName evidence="2">RNA 2',3'-cyclic phosphodiesterase</fullName>
        <shortName evidence="2">RNA 2',3'-CPDase</shortName>
        <ecNumber evidence="2">3.1.4.58</ecNumber>
    </recommendedName>
</protein>
<reference evidence="4" key="1">
    <citation type="journal article" date="2020" name="mSystems">
        <title>Genome- and Community-Level Interaction Insights into Carbon Utilization and Element Cycling Functions of Hydrothermarchaeota in Hydrothermal Sediment.</title>
        <authorList>
            <person name="Zhou Z."/>
            <person name="Liu Y."/>
            <person name="Xu W."/>
            <person name="Pan J."/>
            <person name="Luo Z.H."/>
            <person name="Li M."/>
        </authorList>
    </citation>
    <scope>NUCLEOTIDE SEQUENCE</scope>
    <source>
        <strain evidence="4">SpSt-667</strain>
    </source>
</reference>
<dbReference type="EC" id="3.1.4.58" evidence="2"/>
<dbReference type="EMBL" id="DTCK01000045">
    <property type="protein sequence ID" value="HGQ36683.1"/>
    <property type="molecule type" value="Genomic_DNA"/>
</dbReference>
<gene>
    <name evidence="4" type="primary">thpR</name>
    <name evidence="4" type="ORF">ENU41_08450</name>
</gene>
<feature type="short sequence motif" description="HXTX 2" evidence="2">
    <location>
        <begin position="133"/>
        <end position="136"/>
    </location>
</feature>
<feature type="short sequence motif" description="HXTX 1" evidence="2">
    <location>
        <begin position="43"/>
        <end position="46"/>
    </location>
</feature>
<dbReference type="InterPro" id="IPR019510">
    <property type="entry name" value="AKAP7-like_phosphoesterase"/>
</dbReference>
<feature type="active site" description="Proton acceptor" evidence="2">
    <location>
        <position position="133"/>
    </location>
</feature>
<dbReference type="SUPFAM" id="SSF55144">
    <property type="entry name" value="LigT-like"/>
    <property type="match status" value="1"/>
</dbReference>
<accession>A0A832CC64</accession>
<dbReference type="Gene3D" id="3.90.1140.10">
    <property type="entry name" value="Cyclic phosphodiesterase"/>
    <property type="match status" value="1"/>
</dbReference>
<dbReference type="PANTHER" id="PTHR35561:SF1">
    <property type="entry name" value="RNA 2',3'-CYCLIC PHOSPHODIESTERASE"/>
    <property type="match status" value="1"/>
</dbReference>
<keyword evidence="1 2" id="KW-0378">Hydrolase</keyword>
<feature type="active site" description="Proton donor" evidence="2">
    <location>
        <position position="43"/>
    </location>
</feature>
<feature type="domain" description="A-kinase anchor protein 7-like phosphoesterase" evidence="3">
    <location>
        <begin position="6"/>
        <end position="173"/>
    </location>
</feature>
<evidence type="ECO:0000259" key="3">
    <source>
        <dbReference type="Pfam" id="PF10469"/>
    </source>
</evidence>
<organism evidence="4">
    <name type="scientific">Ignisphaera aggregans</name>
    <dbReference type="NCBI Taxonomy" id="334771"/>
    <lineage>
        <taxon>Archaea</taxon>
        <taxon>Thermoproteota</taxon>
        <taxon>Thermoprotei</taxon>
        <taxon>Desulfurococcales</taxon>
        <taxon>Desulfurococcaceae</taxon>
        <taxon>Ignisphaera</taxon>
    </lineage>
</organism>
<proteinExistence type="inferred from homology"/>
<evidence type="ECO:0000256" key="2">
    <source>
        <dbReference type="HAMAP-Rule" id="MF_01940"/>
    </source>
</evidence>
<dbReference type="NCBIfam" id="TIGR02258">
    <property type="entry name" value="2_5_ligase"/>
    <property type="match status" value="1"/>
</dbReference>
<dbReference type="GO" id="GO:0004113">
    <property type="term" value="F:2',3'-cyclic-nucleotide 3'-phosphodiesterase activity"/>
    <property type="evidence" value="ECO:0007669"/>
    <property type="project" value="InterPro"/>
</dbReference>
<name>A0A832CC64_9CREN</name>
<evidence type="ECO:0000313" key="4">
    <source>
        <dbReference type="EMBL" id="HGQ36683.1"/>
    </source>
</evidence>
<comment type="catalytic activity">
    <reaction evidence="2">
        <text>a 3'-end 2',3'-cyclophospho-ribonucleotide-RNA + H2O = a 3'-end 2'-phospho-ribonucleotide-RNA + H(+)</text>
        <dbReference type="Rhea" id="RHEA:11828"/>
        <dbReference type="Rhea" id="RHEA-COMP:10464"/>
        <dbReference type="Rhea" id="RHEA-COMP:17353"/>
        <dbReference type="ChEBI" id="CHEBI:15377"/>
        <dbReference type="ChEBI" id="CHEBI:15378"/>
        <dbReference type="ChEBI" id="CHEBI:83064"/>
        <dbReference type="ChEBI" id="CHEBI:173113"/>
        <dbReference type="EC" id="3.1.4.58"/>
    </reaction>
</comment>
<comment type="similarity">
    <text evidence="2">Belongs to the 2H phosphoesterase superfamily. ThpR family.</text>
</comment>
<dbReference type="InterPro" id="IPR009097">
    <property type="entry name" value="Cyclic_Pdiesterase"/>
</dbReference>
<comment type="caution">
    <text evidence="4">The sequence shown here is derived from an EMBL/GenBank/DDBJ whole genome shotgun (WGS) entry which is preliminary data.</text>
</comment>
<dbReference type="Pfam" id="PF10469">
    <property type="entry name" value="AKAP7_NLS"/>
    <property type="match status" value="1"/>
</dbReference>
<evidence type="ECO:0000256" key="1">
    <source>
        <dbReference type="ARBA" id="ARBA00022801"/>
    </source>
</evidence>
<dbReference type="InterPro" id="IPR004175">
    <property type="entry name" value="RNA_CPDase"/>
</dbReference>
<dbReference type="PANTHER" id="PTHR35561">
    <property type="entry name" value="RNA 2',3'-CYCLIC PHOSPHODIESTERASE"/>
    <property type="match status" value="1"/>
</dbReference>
<dbReference type="HAMAP" id="MF_01940">
    <property type="entry name" value="RNA_CPDase"/>
    <property type="match status" value="1"/>
</dbReference>
<dbReference type="GO" id="GO:0008664">
    <property type="term" value="F:RNA 2',3'-cyclic 3'-phosphodiesterase activity"/>
    <property type="evidence" value="ECO:0007669"/>
    <property type="project" value="UniProtKB-EC"/>
</dbReference>